<dbReference type="Proteomes" id="UP001377168">
    <property type="component" value="Unassembled WGS sequence"/>
</dbReference>
<keyword evidence="2" id="KW-1185">Reference proteome</keyword>
<gene>
    <name evidence="1" type="ORF">WKI67_29015</name>
</gene>
<dbReference type="EMBL" id="JBBKAJ010000022">
    <property type="protein sequence ID" value="MEJ8637415.1"/>
    <property type="molecule type" value="Genomic_DNA"/>
</dbReference>
<reference evidence="1" key="1">
    <citation type="submission" date="2024-03" db="EMBL/GenBank/DDBJ databases">
        <title>Novel Streptomyces species of biotechnological and ecological value are a feature of Machair soil.</title>
        <authorList>
            <person name="Prole J.R."/>
            <person name="Goodfellow M."/>
            <person name="Allenby N."/>
            <person name="Ward A.C."/>
        </authorList>
    </citation>
    <scope>NUCLEOTIDE SEQUENCE</scope>
    <source>
        <strain evidence="1">MS2.AVA.5</strain>
    </source>
</reference>
<accession>A0ACC6Q125</accession>
<organism evidence="1 2">
    <name type="scientific">Streptomyces achmelvichensis</name>
    <dbReference type="NCBI Taxonomy" id="3134111"/>
    <lineage>
        <taxon>Bacteria</taxon>
        <taxon>Bacillati</taxon>
        <taxon>Actinomycetota</taxon>
        <taxon>Actinomycetes</taxon>
        <taxon>Kitasatosporales</taxon>
        <taxon>Streptomycetaceae</taxon>
        <taxon>Streptomyces</taxon>
    </lineage>
</organism>
<protein>
    <submittedName>
        <fullName evidence="1">Uncharacterized protein</fullName>
    </submittedName>
</protein>
<sequence length="111" mass="12572">MTDLEGFWYASRAPLSFKLLITAAGRGWVEYGREGEYASNTEFTWSIPSPTRLELVYGDCRETEGGDMRITWPADEHTAHEFAVTRQDDGTLALTLEPPLKSVAVFTRQQR</sequence>
<proteinExistence type="predicted"/>
<name>A0ACC6Q125_9ACTN</name>
<comment type="caution">
    <text evidence="1">The sequence shown here is derived from an EMBL/GenBank/DDBJ whole genome shotgun (WGS) entry which is preliminary data.</text>
</comment>
<evidence type="ECO:0000313" key="1">
    <source>
        <dbReference type="EMBL" id="MEJ8637415.1"/>
    </source>
</evidence>
<evidence type="ECO:0000313" key="2">
    <source>
        <dbReference type="Proteomes" id="UP001377168"/>
    </source>
</evidence>